<evidence type="ECO:0000256" key="1">
    <source>
        <dbReference type="SAM" id="MobiDB-lite"/>
    </source>
</evidence>
<protein>
    <submittedName>
        <fullName evidence="2">HDC17253</fullName>
    </submittedName>
</protein>
<evidence type="ECO:0000313" key="2">
    <source>
        <dbReference type="EMBL" id="DAA03193.1"/>
    </source>
</evidence>
<name>Q6IIS3_DROME</name>
<reference evidence="2" key="1">
    <citation type="journal article" date="2003" name="Genome Biol.">
        <title>An integrated gene annotation and transcriptional profiling approach towards the full gene content of the Drosophila genome.</title>
        <authorList>
            <person name="Hild M."/>
            <person name="Beckmann B."/>
            <person name="Haas S.A."/>
            <person name="Koch B."/>
            <person name="Solovyev V."/>
            <person name="Busold C."/>
            <person name="Fellenberg K."/>
            <person name="Boutros M."/>
            <person name="Vingron M."/>
            <person name="Sauer F."/>
            <person name="Hoheisel J.D."/>
            <person name="Paro R."/>
        </authorList>
    </citation>
    <scope>NUCLEOTIDE SEQUENCE</scope>
</reference>
<feature type="compositionally biased region" description="Basic residues" evidence="1">
    <location>
        <begin position="1"/>
        <end position="13"/>
    </location>
</feature>
<proteinExistence type="predicted"/>
<dbReference type="EMBL" id="BK002993">
    <property type="protein sequence ID" value="DAA03193.1"/>
    <property type="molecule type" value="Genomic_DNA"/>
</dbReference>
<gene>
    <name evidence="2" type="ORF">HDC17253</name>
</gene>
<organism evidence="2">
    <name type="scientific">Drosophila melanogaster</name>
    <name type="common">Fruit fly</name>
    <dbReference type="NCBI Taxonomy" id="7227"/>
    <lineage>
        <taxon>Eukaryota</taxon>
        <taxon>Metazoa</taxon>
        <taxon>Ecdysozoa</taxon>
        <taxon>Arthropoda</taxon>
        <taxon>Hexapoda</taxon>
        <taxon>Insecta</taxon>
        <taxon>Pterygota</taxon>
        <taxon>Neoptera</taxon>
        <taxon>Endopterygota</taxon>
        <taxon>Diptera</taxon>
        <taxon>Brachycera</taxon>
        <taxon>Muscomorpha</taxon>
        <taxon>Ephydroidea</taxon>
        <taxon>Drosophilidae</taxon>
        <taxon>Drosophila</taxon>
        <taxon>Sophophora</taxon>
    </lineage>
</organism>
<sequence>MPPKGKKGKKGKKLPVPSLRTPAVKDPQRVDKLNKDEDCLAIHFRNINGSRVPPLGSWVVGYLGSRNGGHWSFRAIYKGQAKQLVNNDNLREERSKREGRTRAQR</sequence>
<accession>Q6IIS3</accession>
<dbReference type="AlphaFoldDB" id="Q6IIS3"/>
<feature type="region of interest" description="Disordered" evidence="1">
    <location>
        <begin position="1"/>
        <end position="26"/>
    </location>
</feature>